<dbReference type="AlphaFoldDB" id="A0A1G9SZ55"/>
<dbReference type="OrthoDB" id="1099849at2"/>
<dbReference type="InterPro" id="IPR013324">
    <property type="entry name" value="RNA_pol_sigma_r3/r4-like"/>
</dbReference>
<dbReference type="Proteomes" id="UP000198901">
    <property type="component" value="Unassembled WGS sequence"/>
</dbReference>
<evidence type="ECO:0000313" key="1">
    <source>
        <dbReference type="EMBL" id="SDM40733.1"/>
    </source>
</evidence>
<dbReference type="InterPro" id="IPR036388">
    <property type="entry name" value="WH-like_DNA-bd_sf"/>
</dbReference>
<dbReference type="STRING" id="563176.SAMN04488090_3352"/>
<keyword evidence="2" id="KW-1185">Reference proteome</keyword>
<name>A0A1G9SZ55_9BACT</name>
<dbReference type="Gene3D" id="1.10.10.10">
    <property type="entry name" value="Winged helix-like DNA-binding domain superfamily/Winged helix DNA-binding domain"/>
    <property type="match status" value="1"/>
</dbReference>
<reference evidence="1 2" key="1">
    <citation type="submission" date="2016-10" db="EMBL/GenBank/DDBJ databases">
        <authorList>
            <person name="de Groot N.N."/>
        </authorList>
    </citation>
    <scope>NUCLEOTIDE SEQUENCE [LARGE SCALE GENOMIC DNA]</scope>
    <source>
        <strain evidence="1 2">DSM 21668</strain>
    </source>
</reference>
<organism evidence="1 2">
    <name type="scientific">Siphonobacter aquaeclarae</name>
    <dbReference type="NCBI Taxonomy" id="563176"/>
    <lineage>
        <taxon>Bacteria</taxon>
        <taxon>Pseudomonadati</taxon>
        <taxon>Bacteroidota</taxon>
        <taxon>Cytophagia</taxon>
        <taxon>Cytophagales</taxon>
        <taxon>Cytophagaceae</taxon>
        <taxon>Siphonobacter</taxon>
    </lineage>
</organism>
<dbReference type="SUPFAM" id="SSF88659">
    <property type="entry name" value="Sigma3 and sigma4 domains of RNA polymerase sigma factors"/>
    <property type="match status" value="1"/>
</dbReference>
<dbReference type="EMBL" id="FNGS01000006">
    <property type="protein sequence ID" value="SDM40733.1"/>
    <property type="molecule type" value="Genomic_DNA"/>
</dbReference>
<accession>A0A1G9SZ55</accession>
<dbReference type="RefSeq" id="WP_093204749.1">
    <property type="nucleotide sequence ID" value="NZ_FNGS01000006.1"/>
</dbReference>
<keyword evidence="1" id="KW-0240">DNA-directed RNA polymerase</keyword>
<keyword evidence="1" id="KW-0804">Transcription</keyword>
<protein>
    <submittedName>
        <fullName evidence="1">DNA-directed RNA polymerase specialized sigma subunit, sigma24 family</fullName>
    </submittedName>
</protein>
<dbReference type="GO" id="GO:0000428">
    <property type="term" value="C:DNA-directed RNA polymerase complex"/>
    <property type="evidence" value="ECO:0007669"/>
    <property type="project" value="UniProtKB-KW"/>
</dbReference>
<sequence length="301" mass="35092">MSFIRDHSPDEKLFRSLLKGLTFQRIQNPGGKALVFAEWIDARVFDYSRISELSADYSSVWTTKDEDFCRRQHDPPQWVDWLQALHHRFTERLLLLLKEKAESIQDRLPKDADLSALLTGLQQKDADAVSVFLVRTDREYNQAVRLFIQEYHRKCLDHVRRNSSQDPEADAKDLLTILLEKFLKQIGEGRYTGPSKAKLSVYLHPILVNSWNDEYLRRKKRESQLPAGPAYEWPAPDKAAYVKAGVERLKEPCQGIIRSRNIEDLPWKDVALRCDLTEGYVKTKHKECLEALRTILDNPRF</sequence>
<gene>
    <name evidence="1" type="ORF">SAMN04488090_3352</name>
</gene>
<evidence type="ECO:0000313" key="2">
    <source>
        <dbReference type="Proteomes" id="UP000198901"/>
    </source>
</evidence>
<proteinExistence type="predicted"/>
<dbReference type="Gene3D" id="1.10.1740.10">
    <property type="match status" value="1"/>
</dbReference>